<organism evidence="2 3">
    <name type="scientific">Rothia dentocariosa</name>
    <dbReference type="NCBI Taxonomy" id="2047"/>
    <lineage>
        <taxon>Bacteria</taxon>
        <taxon>Bacillati</taxon>
        <taxon>Actinomycetota</taxon>
        <taxon>Actinomycetes</taxon>
        <taxon>Micrococcales</taxon>
        <taxon>Micrococcaceae</taxon>
        <taxon>Rothia</taxon>
    </lineage>
</organism>
<feature type="region of interest" description="Disordered" evidence="1">
    <location>
        <begin position="108"/>
        <end position="136"/>
    </location>
</feature>
<evidence type="ECO:0000313" key="3">
    <source>
        <dbReference type="Proteomes" id="UP000270988"/>
    </source>
</evidence>
<dbReference type="EMBL" id="LR134521">
    <property type="protein sequence ID" value="VEJ30257.1"/>
    <property type="molecule type" value="Genomic_DNA"/>
</dbReference>
<reference evidence="2 3" key="1">
    <citation type="submission" date="2018-12" db="EMBL/GenBank/DDBJ databases">
        <authorList>
            <consortium name="Pathogen Informatics"/>
        </authorList>
    </citation>
    <scope>NUCLEOTIDE SEQUENCE [LARGE SCALE GENOMIC DNA]</scope>
    <source>
        <strain evidence="2 3">NCTC10918</strain>
    </source>
</reference>
<sequence>MTTTPSQKLYTGVVPVVGEEQKPRIFTGRSSAPAARTEQIQRLYKIPEFMRTAAETWASEGGEDAGGACSLRQAASVIFVRDGEDGLETILTYRPGSSPLGVVAFPGGTVTPATTTQPPGMVRPPTNGLPSSNSKM</sequence>
<protein>
    <submittedName>
        <fullName evidence="2">Uncharacterized protein</fullName>
    </submittedName>
</protein>
<dbReference type="Proteomes" id="UP000270988">
    <property type="component" value="Chromosome"/>
</dbReference>
<proteinExistence type="predicted"/>
<name>A0A448UWG8_9MICC</name>
<evidence type="ECO:0000313" key="2">
    <source>
        <dbReference type="EMBL" id="VEJ30257.1"/>
    </source>
</evidence>
<accession>A0A448UWG8</accession>
<evidence type="ECO:0000256" key="1">
    <source>
        <dbReference type="SAM" id="MobiDB-lite"/>
    </source>
</evidence>
<dbReference type="Gene3D" id="3.90.79.10">
    <property type="entry name" value="Nucleoside Triphosphate Pyrophosphohydrolase"/>
    <property type="match status" value="1"/>
</dbReference>
<gene>
    <name evidence="2" type="ORF">NCTC10918_01534</name>
</gene>
<dbReference type="AlphaFoldDB" id="A0A448UWG8"/>